<dbReference type="AlphaFoldDB" id="A0A428JMQ7"/>
<dbReference type="InterPro" id="IPR029759">
    <property type="entry name" value="GPX_AS"/>
</dbReference>
<keyword evidence="2 5" id="KW-0575">Peroxidase</keyword>
<evidence type="ECO:0000313" key="8">
    <source>
        <dbReference type="Proteomes" id="UP000280066"/>
    </source>
</evidence>
<dbReference type="Gene3D" id="3.40.30.10">
    <property type="entry name" value="Glutaredoxin"/>
    <property type="match status" value="1"/>
</dbReference>
<evidence type="ECO:0000259" key="6">
    <source>
        <dbReference type="PROSITE" id="PS51352"/>
    </source>
</evidence>
<evidence type="ECO:0000256" key="2">
    <source>
        <dbReference type="ARBA" id="ARBA00022559"/>
    </source>
</evidence>
<name>A0A428JMQ7_9BACT</name>
<evidence type="ECO:0000256" key="4">
    <source>
        <dbReference type="PIRSR" id="PIRSR000303-1"/>
    </source>
</evidence>
<organism evidence="7 8">
    <name type="scientific">Hymenobacter metallilatus</name>
    <dbReference type="NCBI Taxonomy" id="2493666"/>
    <lineage>
        <taxon>Bacteria</taxon>
        <taxon>Pseudomonadati</taxon>
        <taxon>Bacteroidota</taxon>
        <taxon>Cytophagia</taxon>
        <taxon>Cytophagales</taxon>
        <taxon>Hymenobacteraceae</taxon>
        <taxon>Hymenobacter</taxon>
    </lineage>
</organism>
<feature type="active site" evidence="4">
    <location>
        <position position="78"/>
    </location>
</feature>
<evidence type="ECO:0000256" key="5">
    <source>
        <dbReference type="RuleBase" id="RU000499"/>
    </source>
</evidence>
<sequence>MPFFRMTSFRQKALKLLYPLIMRLSKSSSRGKVLTNQQQVAGPVSFYQLDGQLNSGQHLPFRELQGKKVLLVNTASNCGYTNQYQELQQLAEQFKDELVVLGFPANDFAEQEKADDKAIAQFCQVNFGVSFPLMKKSVVVKQPDQHPVYQWLSDAARNGWNEQAPDWNFSKYLVGADGRLLHYFGPAVSPLSDTVTDSIKAAGK</sequence>
<dbReference type="PANTHER" id="PTHR11592">
    <property type="entry name" value="GLUTATHIONE PEROXIDASE"/>
    <property type="match status" value="1"/>
</dbReference>
<dbReference type="CDD" id="cd00340">
    <property type="entry name" value="GSH_Peroxidase"/>
    <property type="match status" value="1"/>
</dbReference>
<evidence type="ECO:0000313" key="7">
    <source>
        <dbReference type="EMBL" id="RSK34573.1"/>
    </source>
</evidence>
<keyword evidence="8" id="KW-1185">Reference proteome</keyword>
<accession>A0A428JMQ7</accession>
<dbReference type="PROSITE" id="PS51352">
    <property type="entry name" value="THIOREDOXIN_2"/>
    <property type="match status" value="1"/>
</dbReference>
<dbReference type="PROSITE" id="PS51355">
    <property type="entry name" value="GLUTATHIONE_PEROXID_3"/>
    <property type="match status" value="1"/>
</dbReference>
<gene>
    <name evidence="7" type="ORF">EI290_08070</name>
</gene>
<dbReference type="PIRSF" id="PIRSF000303">
    <property type="entry name" value="Glutathion_perox"/>
    <property type="match status" value="1"/>
</dbReference>
<keyword evidence="3 5" id="KW-0560">Oxidoreductase</keyword>
<dbReference type="SUPFAM" id="SSF52833">
    <property type="entry name" value="Thioredoxin-like"/>
    <property type="match status" value="1"/>
</dbReference>
<dbReference type="PROSITE" id="PS00460">
    <property type="entry name" value="GLUTATHIONE_PEROXID_1"/>
    <property type="match status" value="1"/>
</dbReference>
<comment type="caution">
    <text evidence="7">The sequence shown here is derived from an EMBL/GenBank/DDBJ whole genome shotgun (WGS) entry which is preliminary data.</text>
</comment>
<dbReference type="Pfam" id="PF00255">
    <property type="entry name" value="GSHPx"/>
    <property type="match status" value="1"/>
</dbReference>
<protein>
    <recommendedName>
        <fullName evidence="5">Glutathione peroxidase</fullName>
    </recommendedName>
</protein>
<dbReference type="PRINTS" id="PR01011">
    <property type="entry name" value="GLUTPROXDASE"/>
</dbReference>
<dbReference type="OrthoDB" id="9789406at2"/>
<dbReference type="EMBL" id="RWIS01000004">
    <property type="protein sequence ID" value="RSK34573.1"/>
    <property type="molecule type" value="Genomic_DNA"/>
</dbReference>
<dbReference type="Proteomes" id="UP000280066">
    <property type="component" value="Unassembled WGS sequence"/>
</dbReference>
<dbReference type="InterPro" id="IPR013766">
    <property type="entry name" value="Thioredoxin_domain"/>
</dbReference>
<dbReference type="PANTHER" id="PTHR11592:SF78">
    <property type="entry name" value="GLUTATHIONE PEROXIDASE"/>
    <property type="match status" value="1"/>
</dbReference>
<comment type="similarity">
    <text evidence="1 5">Belongs to the glutathione peroxidase family.</text>
</comment>
<evidence type="ECO:0000256" key="1">
    <source>
        <dbReference type="ARBA" id="ARBA00006926"/>
    </source>
</evidence>
<feature type="domain" description="Thioredoxin" evidence="6">
    <location>
        <begin position="35"/>
        <end position="204"/>
    </location>
</feature>
<dbReference type="InterPro" id="IPR036249">
    <property type="entry name" value="Thioredoxin-like_sf"/>
</dbReference>
<reference evidence="7 8" key="1">
    <citation type="submission" date="2018-12" db="EMBL/GenBank/DDBJ databases">
        <authorList>
            <person name="Feng G."/>
            <person name="Zhu H."/>
        </authorList>
    </citation>
    <scope>NUCLEOTIDE SEQUENCE [LARGE SCALE GENOMIC DNA]</scope>
    <source>
        <strain evidence="7 8">9PBR-2</strain>
    </source>
</reference>
<dbReference type="GO" id="GO:0004601">
    <property type="term" value="F:peroxidase activity"/>
    <property type="evidence" value="ECO:0007669"/>
    <property type="project" value="UniProtKB-KW"/>
</dbReference>
<dbReference type="InterPro" id="IPR000889">
    <property type="entry name" value="Glutathione_peroxidase"/>
</dbReference>
<proteinExistence type="inferred from homology"/>
<dbReference type="GO" id="GO:0034599">
    <property type="term" value="P:cellular response to oxidative stress"/>
    <property type="evidence" value="ECO:0007669"/>
    <property type="project" value="TreeGrafter"/>
</dbReference>
<evidence type="ECO:0000256" key="3">
    <source>
        <dbReference type="ARBA" id="ARBA00023002"/>
    </source>
</evidence>